<reference evidence="2" key="1">
    <citation type="submission" date="2022-11" db="EMBL/GenBank/DDBJ databases">
        <title>Chromosomal genome sequence assembly and mating type (MAT) locus characterization of the leprose asexual lichenized fungus Lepraria neglecta (Nyl.) Erichsen.</title>
        <authorList>
            <person name="Allen J.L."/>
            <person name="Pfeffer B."/>
        </authorList>
    </citation>
    <scope>NUCLEOTIDE SEQUENCE</scope>
    <source>
        <strain evidence="2">Allen 5258</strain>
    </source>
</reference>
<sequence length="338" mass="36393">MAPTKGLLAWILTGLTIFTTLVDANTLPTRNCFGDPVAVSRNTYITDIFVIGADGLVYTGSLMPGDVHYGGYWTIPGFQIVPCAPMAAMSHTVNHLDVFAIGKDKRIFPASREPDFGSWHGVSAISRAMGHIDLFVVGTDSLVYSASWTLGGWSFWHAIGNTKMSPTGTISATSRAPDFMDIFAVDTGGNGWWPVAGDKTNTGFVSSVSRSLDKLDVFTIGADNRAYTAAWEPGFNGFHGWWLIDVTLAFPAGTSITAISQTTDALTLFFAKRADLSFNSWSPASGAWDRWTSILANEGVRQKIAAVSMFPGRVDIVGKVQIANPGGQTFSDSWRLDA</sequence>
<proteinExistence type="predicted"/>
<accession>A0AAE0DKD1</accession>
<organism evidence="2 3">
    <name type="scientific">Lepraria neglecta</name>
    <dbReference type="NCBI Taxonomy" id="209136"/>
    <lineage>
        <taxon>Eukaryota</taxon>
        <taxon>Fungi</taxon>
        <taxon>Dikarya</taxon>
        <taxon>Ascomycota</taxon>
        <taxon>Pezizomycotina</taxon>
        <taxon>Lecanoromycetes</taxon>
        <taxon>OSLEUM clade</taxon>
        <taxon>Lecanoromycetidae</taxon>
        <taxon>Lecanorales</taxon>
        <taxon>Lecanorineae</taxon>
        <taxon>Stereocaulaceae</taxon>
        <taxon>Lepraria</taxon>
    </lineage>
</organism>
<evidence type="ECO:0000256" key="1">
    <source>
        <dbReference type="SAM" id="SignalP"/>
    </source>
</evidence>
<dbReference type="Proteomes" id="UP001276659">
    <property type="component" value="Unassembled WGS sequence"/>
</dbReference>
<evidence type="ECO:0000313" key="2">
    <source>
        <dbReference type="EMBL" id="KAK3172841.1"/>
    </source>
</evidence>
<dbReference type="EMBL" id="JASNWA010000007">
    <property type="protein sequence ID" value="KAK3172841.1"/>
    <property type="molecule type" value="Genomic_DNA"/>
</dbReference>
<dbReference type="AlphaFoldDB" id="A0AAE0DKD1"/>
<keyword evidence="1" id="KW-0732">Signal</keyword>
<protein>
    <submittedName>
        <fullName evidence="2">Uncharacterized protein</fullName>
    </submittedName>
</protein>
<keyword evidence="3" id="KW-1185">Reference proteome</keyword>
<dbReference type="SUPFAM" id="SSF89372">
    <property type="entry name" value="Fucose-specific lectin"/>
    <property type="match status" value="2"/>
</dbReference>
<dbReference type="Gene3D" id="2.120.10.70">
    <property type="entry name" value="Fucose-specific lectin"/>
    <property type="match status" value="2"/>
</dbReference>
<comment type="caution">
    <text evidence="2">The sequence shown here is derived from an EMBL/GenBank/DDBJ whole genome shotgun (WGS) entry which is preliminary data.</text>
</comment>
<evidence type="ECO:0000313" key="3">
    <source>
        <dbReference type="Proteomes" id="UP001276659"/>
    </source>
</evidence>
<feature type="signal peptide" evidence="1">
    <location>
        <begin position="1"/>
        <end position="24"/>
    </location>
</feature>
<gene>
    <name evidence="2" type="ORF">OEA41_006166</name>
</gene>
<feature type="chain" id="PRO_5042151187" evidence="1">
    <location>
        <begin position="25"/>
        <end position="338"/>
    </location>
</feature>
<name>A0AAE0DKD1_9LECA</name>